<accession>A0ABQ6NS99</accession>
<dbReference type="Proteomes" id="UP001285921">
    <property type="component" value="Unassembled WGS sequence"/>
</dbReference>
<feature type="transmembrane region" description="Helical" evidence="1">
    <location>
        <begin position="59"/>
        <end position="78"/>
    </location>
</feature>
<evidence type="ECO:0000256" key="1">
    <source>
        <dbReference type="SAM" id="Phobius"/>
    </source>
</evidence>
<name>A0ABQ6NS99_9BACL</name>
<sequence>MIIIGTFKHSIELEHALTKLESLGLSKERLLVVCMDKESKTFQSDKPNKESSLSTGIEIGLAFATGLSVIGTSLGFIWIWGPVIWGLIFAFIGFFLGFGINAVFAKKHQEHNRHKAEVTVIVQCQAAQADEVQQVMWTNRALTVGLTQASPE</sequence>
<keyword evidence="1" id="KW-1133">Transmembrane helix</keyword>
<dbReference type="RefSeq" id="WP_317981382.1">
    <property type="nucleotide sequence ID" value="NZ_BTCL01000019.1"/>
</dbReference>
<evidence type="ECO:0008006" key="4">
    <source>
        <dbReference type="Google" id="ProtNLM"/>
    </source>
</evidence>
<comment type="caution">
    <text evidence="2">The sequence shown here is derived from an EMBL/GenBank/DDBJ whole genome shotgun (WGS) entry which is preliminary data.</text>
</comment>
<keyword evidence="3" id="KW-1185">Reference proteome</keyword>
<dbReference type="EMBL" id="BTCL01000019">
    <property type="protein sequence ID" value="GMK47423.1"/>
    <property type="molecule type" value="Genomic_DNA"/>
</dbReference>
<protein>
    <recommendedName>
        <fullName evidence="4">General stress protein 17M-like domain-containing protein</fullName>
    </recommendedName>
</protein>
<gene>
    <name evidence="2" type="ORF">PghCCS26_45530</name>
</gene>
<evidence type="ECO:0000313" key="3">
    <source>
        <dbReference type="Proteomes" id="UP001285921"/>
    </source>
</evidence>
<evidence type="ECO:0000313" key="2">
    <source>
        <dbReference type="EMBL" id="GMK47423.1"/>
    </source>
</evidence>
<proteinExistence type="predicted"/>
<keyword evidence="1" id="KW-0812">Transmembrane</keyword>
<reference evidence="2 3" key="1">
    <citation type="submission" date="2023-05" db="EMBL/GenBank/DDBJ databases">
        <title>Draft genome of Paenibacillus sp. CCS26.</title>
        <authorList>
            <person name="Akita H."/>
            <person name="Shinto Y."/>
            <person name="Kimura Z."/>
        </authorList>
    </citation>
    <scope>NUCLEOTIDE SEQUENCE [LARGE SCALE GENOMIC DNA]</scope>
    <source>
        <strain evidence="2 3">CCS26</strain>
    </source>
</reference>
<keyword evidence="1" id="KW-0472">Membrane</keyword>
<feature type="transmembrane region" description="Helical" evidence="1">
    <location>
        <begin position="84"/>
        <end position="105"/>
    </location>
</feature>
<organism evidence="2 3">
    <name type="scientific">Paenibacillus glycanilyticus</name>
    <dbReference type="NCBI Taxonomy" id="126569"/>
    <lineage>
        <taxon>Bacteria</taxon>
        <taxon>Bacillati</taxon>
        <taxon>Bacillota</taxon>
        <taxon>Bacilli</taxon>
        <taxon>Bacillales</taxon>
        <taxon>Paenibacillaceae</taxon>
        <taxon>Paenibacillus</taxon>
    </lineage>
</organism>